<accession>A0A9D9IYA4</accession>
<feature type="transmembrane region" description="Helical" evidence="1">
    <location>
        <begin position="239"/>
        <end position="264"/>
    </location>
</feature>
<keyword evidence="1" id="KW-1133">Transmembrane helix</keyword>
<feature type="transmembrane region" description="Helical" evidence="1">
    <location>
        <begin position="63"/>
        <end position="89"/>
    </location>
</feature>
<evidence type="ECO:0000313" key="2">
    <source>
        <dbReference type="EMBL" id="MBO8480927.1"/>
    </source>
</evidence>
<proteinExistence type="predicted"/>
<gene>
    <name evidence="2" type="ORF">IAC87_00035</name>
</gene>
<evidence type="ECO:0000256" key="1">
    <source>
        <dbReference type="SAM" id="Phobius"/>
    </source>
</evidence>
<comment type="caution">
    <text evidence="2">The sequence shown here is derived from an EMBL/GenBank/DDBJ whole genome shotgun (WGS) entry which is preliminary data.</text>
</comment>
<reference evidence="2" key="1">
    <citation type="submission" date="2020-10" db="EMBL/GenBank/DDBJ databases">
        <authorList>
            <person name="Gilroy R."/>
        </authorList>
    </citation>
    <scope>NUCLEOTIDE SEQUENCE</scope>
    <source>
        <strain evidence="2">B3-2255</strain>
    </source>
</reference>
<name>A0A9D9IYA4_9BACT</name>
<organism evidence="2 3">
    <name type="scientific">Candidatus Merdivivens faecigallinarum</name>
    <dbReference type="NCBI Taxonomy" id="2840871"/>
    <lineage>
        <taxon>Bacteria</taxon>
        <taxon>Pseudomonadati</taxon>
        <taxon>Bacteroidota</taxon>
        <taxon>Bacteroidia</taxon>
        <taxon>Bacteroidales</taxon>
        <taxon>Muribaculaceae</taxon>
        <taxon>Muribaculaceae incertae sedis</taxon>
        <taxon>Candidatus Merdivivens</taxon>
    </lineage>
</organism>
<keyword evidence="1" id="KW-0472">Membrane</keyword>
<feature type="transmembrane region" description="Helical" evidence="1">
    <location>
        <begin position="141"/>
        <end position="160"/>
    </location>
</feature>
<dbReference type="AlphaFoldDB" id="A0A9D9IYA4"/>
<protein>
    <submittedName>
        <fullName evidence="2">DUF4271 domain-containing protein</fullName>
    </submittedName>
</protein>
<dbReference type="EMBL" id="JADILY010000001">
    <property type="protein sequence ID" value="MBO8480927.1"/>
    <property type="molecule type" value="Genomic_DNA"/>
</dbReference>
<dbReference type="InterPro" id="IPR025367">
    <property type="entry name" value="DUF4271"/>
</dbReference>
<feature type="transmembrane region" description="Helical" evidence="1">
    <location>
        <begin position="110"/>
        <end position="129"/>
    </location>
</feature>
<dbReference type="Proteomes" id="UP000823772">
    <property type="component" value="Unassembled WGS sequence"/>
</dbReference>
<reference evidence="2" key="2">
    <citation type="journal article" date="2021" name="PeerJ">
        <title>Extensive microbial diversity within the chicken gut microbiome revealed by metagenomics and culture.</title>
        <authorList>
            <person name="Gilroy R."/>
            <person name="Ravi A."/>
            <person name="Getino M."/>
            <person name="Pursley I."/>
            <person name="Horton D.L."/>
            <person name="Alikhan N.F."/>
            <person name="Baker D."/>
            <person name="Gharbi K."/>
            <person name="Hall N."/>
            <person name="Watson M."/>
            <person name="Adriaenssens E.M."/>
            <person name="Foster-Nyarko E."/>
            <person name="Jarju S."/>
            <person name="Secka A."/>
            <person name="Antonio M."/>
            <person name="Oren A."/>
            <person name="Chaudhuri R.R."/>
            <person name="La Ragione R."/>
            <person name="Hildebrand F."/>
            <person name="Pallen M.J."/>
        </authorList>
    </citation>
    <scope>NUCLEOTIDE SEQUENCE</scope>
    <source>
        <strain evidence="2">B3-2255</strain>
    </source>
</reference>
<sequence>MEDNVFHSDTLEYRTDSATTCRSIAEAWGGRLCESVPADGGTTDEDKFFTAEWGDSAWIQGTIAATLLILLVSLRKIVAITPSLLGAFVRVKENFNIEDSLHIRTTRNRVALISVLSMTIIGARYRLIPYALPGIGQSPEAMLAITASFIIMLWAYRTAATAVFIRTAGKERTYKVARGTSYTYFTIATAVAYIIAACFYVFGGKDPEMARKAILAGLALVYLIFFIREIQIFIQTSRSAYSTFLYLCTLEIIPAAIVVIPALLLK</sequence>
<dbReference type="Pfam" id="PF14093">
    <property type="entry name" value="DUF4271"/>
    <property type="match status" value="1"/>
</dbReference>
<evidence type="ECO:0000313" key="3">
    <source>
        <dbReference type="Proteomes" id="UP000823772"/>
    </source>
</evidence>
<feature type="transmembrane region" description="Helical" evidence="1">
    <location>
        <begin position="209"/>
        <end position="227"/>
    </location>
</feature>
<feature type="transmembrane region" description="Helical" evidence="1">
    <location>
        <begin position="181"/>
        <end position="203"/>
    </location>
</feature>
<keyword evidence="1" id="KW-0812">Transmembrane</keyword>